<dbReference type="PROSITE" id="PS51257">
    <property type="entry name" value="PROKAR_LIPOPROTEIN"/>
    <property type="match status" value="1"/>
</dbReference>
<dbReference type="EMBL" id="CP158373">
    <property type="protein sequence ID" value="XBY66012.1"/>
    <property type="molecule type" value="Genomic_DNA"/>
</dbReference>
<dbReference type="SMART" id="SM00671">
    <property type="entry name" value="SEL1"/>
    <property type="match status" value="2"/>
</dbReference>
<sequence>MKPRAWGLVVLCLLLAACNGHGLKLKKDTAVDPLPQIRANLAFTCRHERIPEASTDSDLLFTYARWLQKNNQLKQGPTVDAEVERLYRIAAEHQHYKASINLINGAFRGYFKVRGVERLRLSRKMMEAGVATGYYFVGLFLQRGSAGLREDPELALRYHRKAADEGSALAQALVADKLAPIDIAPDIARQMRRCAAEQGHGEAATDLGVDLKYRKQFREALEAFQLGVAAGNEISSSYLDDGFRGPAPTDTLNYLGQDKDLERAERYKAIWSILADYSYAYPKVPEINEILPLPPAKLPPWDGKLQWLEERKANIPPPKPSEALIRQLAKDKHLDPATGRPTPESPHFVYLDSSLICVSGEPCPRAGYWEAMDVDFFWITVKGKPRQRFKEGEMLPTLTLEQRTPRLWPLPEKVTVGPERVRWRMLGEA</sequence>
<gene>
    <name evidence="3" type="ORF">ABS648_09715</name>
</gene>
<feature type="signal peptide" evidence="1">
    <location>
        <begin position="1"/>
        <end position="22"/>
    </location>
</feature>
<dbReference type="Gene3D" id="1.25.40.10">
    <property type="entry name" value="Tetratricopeptide repeat domain"/>
    <property type="match status" value="1"/>
</dbReference>
<accession>A0AAU7Y8G4</accession>
<dbReference type="RefSeq" id="WP_350448136.1">
    <property type="nucleotide sequence ID" value="NZ_CP158373.1"/>
</dbReference>
<dbReference type="SUPFAM" id="SSF81901">
    <property type="entry name" value="HCP-like"/>
    <property type="match status" value="1"/>
</dbReference>
<name>A0AAU7Y8G4_9PSED</name>
<dbReference type="AlphaFoldDB" id="A0AAU7Y8G4"/>
<proteinExistence type="predicted"/>
<dbReference type="InterPro" id="IPR045653">
    <property type="entry name" value="DUF6396"/>
</dbReference>
<evidence type="ECO:0000259" key="2">
    <source>
        <dbReference type="Pfam" id="PF19933"/>
    </source>
</evidence>
<evidence type="ECO:0000313" key="3">
    <source>
        <dbReference type="EMBL" id="XBY66012.1"/>
    </source>
</evidence>
<dbReference type="InterPro" id="IPR006597">
    <property type="entry name" value="Sel1-like"/>
</dbReference>
<protein>
    <submittedName>
        <fullName evidence="3">DUF6396 domain-containing protein</fullName>
    </submittedName>
</protein>
<reference evidence="3" key="1">
    <citation type="submission" date="2023-08" db="EMBL/GenBank/DDBJ databases">
        <title>Increased levels of nutrients transform a symbiont into a lethal pathobiont.</title>
        <authorList>
            <person name="Lachnit T."/>
            <person name="Ulrich L."/>
            <person name="Willmer F.M."/>
            <person name="Hasenbein T."/>
            <person name="Steiner L.X."/>
            <person name="Wolters M."/>
            <person name="Herbst E.M."/>
            <person name="Deines P."/>
        </authorList>
    </citation>
    <scope>NUCLEOTIDE SEQUENCE</scope>
    <source>
        <strain evidence="3">T3</strain>
    </source>
</reference>
<dbReference type="InterPro" id="IPR011990">
    <property type="entry name" value="TPR-like_helical_dom_sf"/>
</dbReference>
<keyword evidence="1" id="KW-0732">Signal</keyword>
<organism evidence="3">
    <name type="scientific">Pseudomonas solani</name>
    <dbReference type="NCBI Taxonomy" id="2731552"/>
    <lineage>
        <taxon>Bacteria</taxon>
        <taxon>Pseudomonadati</taxon>
        <taxon>Pseudomonadota</taxon>
        <taxon>Gammaproteobacteria</taxon>
        <taxon>Pseudomonadales</taxon>
        <taxon>Pseudomonadaceae</taxon>
        <taxon>Pseudomonas</taxon>
    </lineage>
</organism>
<evidence type="ECO:0000256" key="1">
    <source>
        <dbReference type="SAM" id="SignalP"/>
    </source>
</evidence>
<feature type="domain" description="DUF6396" evidence="2">
    <location>
        <begin position="236"/>
        <end position="341"/>
    </location>
</feature>
<feature type="chain" id="PRO_5043717236" evidence="1">
    <location>
        <begin position="23"/>
        <end position="429"/>
    </location>
</feature>
<dbReference type="Pfam" id="PF19933">
    <property type="entry name" value="DUF6396"/>
    <property type="match status" value="1"/>
</dbReference>